<feature type="compositionally biased region" description="Low complexity" evidence="2">
    <location>
        <begin position="27"/>
        <end position="60"/>
    </location>
</feature>
<keyword evidence="3" id="KW-1133">Transmembrane helix</keyword>
<evidence type="ECO:0000256" key="3">
    <source>
        <dbReference type="SAM" id="Phobius"/>
    </source>
</evidence>
<name>E7R041_HALPU</name>
<reference evidence="6" key="3">
    <citation type="submission" date="2016-11" db="EMBL/GenBank/DDBJ databases">
        <authorList>
            <person name="Jaros S."/>
            <person name="Januszkiewicz K."/>
            <person name="Wedrychowicz H."/>
        </authorList>
    </citation>
    <scope>NUCLEOTIDE SEQUENCE [LARGE SCALE GENOMIC DNA]</scope>
    <source>
        <strain evidence="6">DX253</strain>
    </source>
</reference>
<evidence type="ECO:0000313" key="8">
    <source>
        <dbReference type="Proteomes" id="UP000184203"/>
    </source>
</evidence>
<dbReference type="PATRIC" id="fig|797209.4.peg.4358"/>
<keyword evidence="3" id="KW-0812">Transmembrane</keyword>
<feature type="compositionally biased region" description="Acidic residues" evidence="2">
    <location>
        <begin position="95"/>
        <end position="111"/>
    </location>
</feature>
<organism evidence="5 7">
    <name type="scientific">Haladaptatus paucihalophilus DX253</name>
    <dbReference type="NCBI Taxonomy" id="797209"/>
    <lineage>
        <taxon>Archaea</taxon>
        <taxon>Methanobacteriati</taxon>
        <taxon>Methanobacteriota</taxon>
        <taxon>Stenosarchaea group</taxon>
        <taxon>Halobacteria</taxon>
        <taxon>Halobacteriales</taxon>
        <taxon>Haladaptataceae</taxon>
        <taxon>Haladaptatus</taxon>
    </lineage>
</organism>
<gene>
    <name evidence="6" type="ORF">SAMN05444342_1764</name>
    <name evidence="5" type="ORF">ZOD2009_22177</name>
</gene>
<evidence type="ECO:0000259" key="4">
    <source>
        <dbReference type="Pfam" id="PF18204"/>
    </source>
</evidence>
<reference evidence="5 7" key="1">
    <citation type="journal article" date="2014" name="ISME J.">
        <title>Trehalose/2-sulfotrehalose biosynthesis and glycine-betaine uptake are widely spread mechanisms for osmoadaptation in the Halobacteriales.</title>
        <authorList>
            <person name="Youssef N.H."/>
            <person name="Savage-Ashlock K.N."/>
            <person name="McCully A.L."/>
            <person name="Luedtke B."/>
            <person name="Shaw E.I."/>
            <person name="Hoff W.D."/>
            <person name="Elshahed M.S."/>
        </authorList>
    </citation>
    <scope>NUCLEOTIDE SEQUENCE [LARGE SCALE GENOMIC DNA]</scope>
    <source>
        <strain evidence="5 7">DX253</strain>
    </source>
</reference>
<keyword evidence="3" id="KW-0472">Membrane</keyword>
<evidence type="ECO:0000313" key="6">
    <source>
        <dbReference type="EMBL" id="SHK58660.1"/>
    </source>
</evidence>
<accession>E7R041</accession>
<dbReference type="Proteomes" id="UP000184203">
    <property type="component" value="Unassembled WGS sequence"/>
</dbReference>
<dbReference type="GO" id="GO:0005886">
    <property type="term" value="C:plasma membrane"/>
    <property type="evidence" value="ECO:0007669"/>
    <property type="project" value="UniProtKB-SubCell"/>
</dbReference>
<protein>
    <submittedName>
        <fullName evidence="6">PGF-CTERM protein</fullName>
    </submittedName>
</protein>
<dbReference type="Proteomes" id="UP000003751">
    <property type="component" value="Unassembled WGS sequence"/>
</dbReference>
<dbReference type="AlphaFoldDB" id="E7R041"/>
<dbReference type="STRING" id="797209.GCA_000376445_01494"/>
<dbReference type="Pfam" id="PF18204">
    <property type="entry name" value="PGF-CTERM"/>
    <property type="match status" value="1"/>
</dbReference>
<feature type="region of interest" description="Disordered" evidence="2">
    <location>
        <begin position="27"/>
        <end position="130"/>
    </location>
</feature>
<keyword evidence="1" id="KW-0732">Signal</keyword>
<dbReference type="InterPro" id="IPR026371">
    <property type="entry name" value="PGF_CTERM"/>
</dbReference>
<feature type="transmembrane region" description="Helical" evidence="3">
    <location>
        <begin position="132"/>
        <end position="152"/>
    </location>
</feature>
<feature type="compositionally biased region" description="Acidic residues" evidence="2">
    <location>
        <begin position="76"/>
        <end position="86"/>
    </location>
</feature>
<reference evidence="8" key="2">
    <citation type="submission" date="2016-11" db="EMBL/GenBank/DDBJ databases">
        <authorList>
            <person name="Varghese N."/>
            <person name="Submissions S."/>
        </authorList>
    </citation>
    <scope>NUCLEOTIDE SEQUENCE [LARGE SCALE GENOMIC DNA]</scope>
    <source>
        <strain evidence="8">DX253</strain>
    </source>
</reference>
<evidence type="ECO:0000313" key="7">
    <source>
        <dbReference type="Proteomes" id="UP000003751"/>
    </source>
</evidence>
<dbReference type="EMBL" id="FRAN01000002">
    <property type="protein sequence ID" value="SHK58660.1"/>
    <property type="molecule type" value="Genomic_DNA"/>
</dbReference>
<dbReference type="EMBL" id="AEMG01000030">
    <property type="protein sequence ID" value="EFW89935.1"/>
    <property type="molecule type" value="Genomic_DNA"/>
</dbReference>
<evidence type="ECO:0000256" key="1">
    <source>
        <dbReference type="ARBA" id="ARBA00022729"/>
    </source>
</evidence>
<evidence type="ECO:0000313" key="5">
    <source>
        <dbReference type="EMBL" id="EFW89935.1"/>
    </source>
</evidence>
<dbReference type="NCBIfam" id="TIGR04126">
    <property type="entry name" value="PGF_CTERM"/>
    <property type="match status" value="1"/>
</dbReference>
<evidence type="ECO:0000256" key="2">
    <source>
        <dbReference type="SAM" id="MobiDB-lite"/>
    </source>
</evidence>
<sequence>MRFKRIHVLAVVLMICAVPATVSAATAANDVSSAPLAQQTTTTDTMGNGTMDDNMTTTTDSMDDGMSDDQMTTTETMDDGMGDDNMTDGTMTDDNMTDDNMTDDNMTDDNMSDTTTDGMNDGEEGGNSDTSLPGFGIVVALVALVGGALYIARNR</sequence>
<feature type="domain" description="PGF-CTERM archaeal protein-sorting signal" evidence="4">
    <location>
        <begin position="133"/>
        <end position="152"/>
    </location>
</feature>
<proteinExistence type="predicted"/>
<dbReference type="GO" id="GO:0030115">
    <property type="term" value="C:S-layer"/>
    <property type="evidence" value="ECO:0007669"/>
    <property type="project" value="UniProtKB-SubCell"/>
</dbReference>
<dbReference type="RefSeq" id="WP_007983669.1">
    <property type="nucleotide sequence ID" value="NZ_AEMG01000030.1"/>
</dbReference>
<keyword evidence="8" id="KW-1185">Reference proteome</keyword>